<feature type="transmembrane region" description="Helical" evidence="2">
    <location>
        <begin position="465"/>
        <end position="491"/>
    </location>
</feature>
<feature type="transmembrane region" description="Helical" evidence="2">
    <location>
        <begin position="399"/>
        <end position="420"/>
    </location>
</feature>
<dbReference type="InterPro" id="IPR011853">
    <property type="entry name" value="TRAP_DctM-Dct_fused"/>
</dbReference>
<dbReference type="GO" id="GO:0005886">
    <property type="term" value="C:plasma membrane"/>
    <property type="evidence" value="ECO:0007669"/>
    <property type="project" value="UniProtKB-SubCell"/>
</dbReference>
<feature type="transmembrane region" description="Helical" evidence="2">
    <location>
        <begin position="561"/>
        <end position="578"/>
    </location>
</feature>
<keyword evidence="1" id="KW-0813">Transport</keyword>
<feature type="transmembrane region" description="Helical" evidence="2">
    <location>
        <begin position="657"/>
        <end position="690"/>
    </location>
</feature>
<protein>
    <submittedName>
        <fullName evidence="4">C4-dicarboxylate ABC transporter</fullName>
    </submittedName>
</protein>
<dbReference type="AlphaFoldDB" id="A0A8J3GH98"/>
<comment type="caution">
    <text evidence="4">The sequence shown here is derived from an EMBL/GenBank/DDBJ whole genome shotgun (WGS) entry which is preliminary data.</text>
</comment>
<dbReference type="PANTHER" id="PTHR43849:SF2">
    <property type="entry name" value="BLL3936 PROTEIN"/>
    <property type="match status" value="1"/>
</dbReference>
<dbReference type="InterPro" id="IPR010656">
    <property type="entry name" value="DctM"/>
</dbReference>
<accession>A0A8J3GH98</accession>
<gene>
    <name evidence="4" type="ORF">GCM10010136_28830</name>
</gene>
<dbReference type="NCBIfam" id="TIGR02123">
    <property type="entry name" value="TRAP_fused"/>
    <property type="match status" value="1"/>
</dbReference>
<dbReference type="Pfam" id="PF06808">
    <property type="entry name" value="DctM"/>
    <property type="match status" value="2"/>
</dbReference>
<feature type="transmembrane region" description="Helical" evidence="2">
    <location>
        <begin position="533"/>
        <end position="555"/>
    </location>
</feature>
<feature type="transmembrane region" description="Helical" evidence="2">
    <location>
        <begin position="26"/>
        <end position="45"/>
    </location>
</feature>
<feature type="transmembrane region" description="Helical" evidence="2">
    <location>
        <begin position="426"/>
        <end position="444"/>
    </location>
</feature>
<feature type="transmembrane region" description="Helical" evidence="2">
    <location>
        <begin position="51"/>
        <end position="68"/>
    </location>
</feature>
<feature type="transmembrane region" description="Helical" evidence="2">
    <location>
        <begin position="181"/>
        <end position="200"/>
    </location>
</feature>
<keyword evidence="1" id="KW-0997">Cell inner membrane</keyword>
<keyword evidence="1" id="KW-1003">Cell membrane</keyword>
<proteinExistence type="predicted"/>
<dbReference type="EMBL" id="BMZO01000010">
    <property type="protein sequence ID" value="GHC77538.1"/>
    <property type="molecule type" value="Genomic_DNA"/>
</dbReference>
<name>A0A8J3GH98_9HYPH</name>
<dbReference type="PANTHER" id="PTHR43849">
    <property type="entry name" value="BLL3936 PROTEIN"/>
    <property type="match status" value="1"/>
</dbReference>
<feature type="transmembrane region" description="Helical" evidence="2">
    <location>
        <begin position="110"/>
        <end position="127"/>
    </location>
</feature>
<feature type="transmembrane region" description="Helical" evidence="2">
    <location>
        <begin position="80"/>
        <end position="98"/>
    </location>
</feature>
<feature type="domain" description="TRAP C4-dicarboxylate transport system permease DctM subunit" evidence="3">
    <location>
        <begin position="432"/>
        <end position="602"/>
    </location>
</feature>
<comment type="subcellular location">
    <subcellularLocation>
        <location evidence="1">Cell inner membrane</location>
        <topology evidence="1">Multi-pass membrane protein</topology>
    </subcellularLocation>
</comment>
<keyword evidence="2" id="KW-0472">Membrane</keyword>
<evidence type="ECO:0000313" key="5">
    <source>
        <dbReference type="Proteomes" id="UP000641137"/>
    </source>
</evidence>
<feature type="transmembrane region" description="Helical" evidence="2">
    <location>
        <begin position="370"/>
        <end position="387"/>
    </location>
</feature>
<feature type="transmembrane region" description="Helical" evidence="2">
    <location>
        <begin position="265"/>
        <end position="291"/>
    </location>
</feature>
<feature type="transmembrane region" description="Helical" evidence="2">
    <location>
        <begin position="303"/>
        <end position="324"/>
    </location>
</feature>
<reference evidence="4" key="1">
    <citation type="journal article" date="2014" name="Int. J. Syst. Evol. Microbiol.">
        <title>Complete genome sequence of Corynebacterium casei LMG S-19264T (=DSM 44701T), isolated from a smear-ripened cheese.</title>
        <authorList>
            <consortium name="US DOE Joint Genome Institute (JGI-PGF)"/>
            <person name="Walter F."/>
            <person name="Albersmeier A."/>
            <person name="Kalinowski J."/>
            <person name="Ruckert C."/>
        </authorList>
    </citation>
    <scope>NUCLEOTIDE SEQUENCE</scope>
    <source>
        <strain evidence="4">KCTC 42097</strain>
    </source>
</reference>
<feature type="transmembrane region" description="Helical" evidence="2">
    <location>
        <begin position="590"/>
        <end position="609"/>
    </location>
</feature>
<keyword evidence="5" id="KW-1185">Reference proteome</keyword>
<evidence type="ECO:0000256" key="1">
    <source>
        <dbReference type="RuleBase" id="RU369079"/>
    </source>
</evidence>
<dbReference type="RefSeq" id="WP_189491619.1">
    <property type="nucleotide sequence ID" value="NZ_BMZO01000010.1"/>
</dbReference>
<sequence>MSHVADDTVESAEHIPGWGMGAGAKILFAIAIAFSAFQLWTAAYSPLASQIVRSVHVGFLLLLLFGLYANSTSQSGTRLLLWGTAIFAFVISLYHWRFHDDLIIRAGEPTTADIVVGVMAIALVFWAGQKMMGWTLPLICAAFLCYGLFGQYLPYPLNHRGYGFDQIVEVLFLGTEGIYGTPIYVSSSYIFLFILFGAFLERAGMIQLFNDVAMGSVGASRGGPAKVSVFSSAMMGTINGSGVANVVTTGAFTIPLMKRSGFRPAFAGGVEAVASMGGQIMPPVMGAVAFIMAETLGLPYVEIVKAAVVPALLYFVTVFLMVDLEARRLGMKGLNKEDMPSVLGALRQRWYLILPLAVLVWLLFSGYTPLFAGTVGLSLTVLIILGVPVSTTMPIWVRVLFWMALGFTSAAAFSTTFNIFGFQLRGITLILVLVALLIAINIAVRGGRQTLRLCLQSLADGAKNALPVGIACALVGIIIGVLALTGAGSTFARVIVSIGESSLFLSLILTMLTCLVLGMGIPTIPNYIITSSIAGPALLHLEVPLIVSHMFVFYFGIMADLTPPVALAAFAAAPIAKVSGMKIGMQAIRIAAAGFAIPFMAVYEPAIMLQEGGPLSAAWGLWPAFAYMLVKALLSIVLWGAATIGHLRTPLRIWERVWAFSAIALMLATYPLSDEIGFAACIAFLAWHFWKSRQISAVTA</sequence>
<feature type="transmembrane region" description="Helical" evidence="2">
    <location>
        <begin position="134"/>
        <end position="153"/>
    </location>
</feature>
<organism evidence="4 5">
    <name type="scientific">Limoniibacter endophyticus</name>
    <dbReference type="NCBI Taxonomy" id="1565040"/>
    <lineage>
        <taxon>Bacteria</taxon>
        <taxon>Pseudomonadati</taxon>
        <taxon>Pseudomonadota</taxon>
        <taxon>Alphaproteobacteria</taxon>
        <taxon>Hyphomicrobiales</taxon>
        <taxon>Bartonellaceae</taxon>
        <taxon>Limoniibacter</taxon>
    </lineage>
</organism>
<evidence type="ECO:0000259" key="3">
    <source>
        <dbReference type="Pfam" id="PF06808"/>
    </source>
</evidence>
<evidence type="ECO:0000313" key="4">
    <source>
        <dbReference type="EMBL" id="GHC77538.1"/>
    </source>
</evidence>
<feature type="transmembrane region" description="Helical" evidence="2">
    <location>
        <begin position="503"/>
        <end position="521"/>
    </location>
</feature>
<evidence type="ECO:0000256" key="2">
    <source>
        <dbReference type="SAM" id="Phobius"/>
    </source>
</evidence>
<feature type="domain" description="TRAP C4-dicarboxylate transport system permease DctM subunit" evidence="3">
    <location>
        <begin position="121"/>
        <end position="416"/>
    </location>
</feature>
<feature type="transmembrane region" description="Helical" evidence="2">
    <location>
        <begin position="621"/>
        <end position="645"/>
    </location>
</feature>
<dbReference type="Proteomes" id="UP000641137">
    <property type="component" value="Unassembled WGS sequence"/>
</dbReference>
<keyword evidence="2" id="KW-1133">Transmembrane helix</keyword>
<dbReference type="GO" id="GO:0022857">
    <property type="term" value="F:transmembrane transporter activity"/>
    <property type="evidence" value="ECO:0007669"/>
    <property type="project" value="UniProtKB-UniRule"/>
</dbReference>
<feature type="transmembrane region" description="Helical" evidence="2">
    <location>
        <begin position="345"/>
        <end position="364"/>
    </location>
</feature>
<comment type="function">
    <text evidence="1">Part of the tripartite ATP-independent periplasmic (TRAP) transport system.</text>
</comment>
<reference evidence="4" key="2">
    <citation type="submission" date="2020-09" db="EMBL/GenBank/DDBJ databases">
        <authorList>
            <person name="Sun Q."/>
            <person name="Kim S."/>
        </authorList>
    </citation>
    <scope>NUCLEOTIDE SEQUENCE</scope>
    <source>
        <strain evidence="4">KCTC 42097</strain>
    </source>
</reference>
<keyword evidence="2" id="KW-0812">Transmembrane</keyword>